<comment type="caution">
    <text evidence="6">The sequence shown here is derived from an EMBL/GenBank/DDBJ whole genome shotgun (WGS) entry which is preliminary data.</text>
</comment>
<name>A0ABT3LBA1_9CYAN</name>
<keyword evidence="7" id="KW-1185">Reference proteome</keyword>
<accession>A0ABT3LBA1</accession>
<feature type="coiled-coil region" evidence="4">
    <location>
        <begin position="484"/>
        <end position="538"/>
    </location>
</feature>
<dbReference type="SUPFAM" id="SSF48452">
    <property type="entry name" value="TPR-like"/>
    <property type="match status" value="3"/>
</dbReference>
<feature type="repeat" description="TPR" evidence="3">
    <location>
        <begin position="292"/>
        <end position="325"/>
    </location>
</feature>
<dbReference type="Pfam" id="PF13374">
    <property type="entry name" value="TPR_10"/>
    <property type="match status" value="2"/>
</dbReference>
<gene>
    <name evidence="6" type="ORF">K4A83_21360</name>
</gene>
<evidence type="ECO:0000256" key="1">
    <source>
        <dbReference type="ARBA" id="ARBA00022737"/>
    </source>
</evidence>
<dbReference type="PANTHER" id="PTHR45641:SF19">
    <property type="entry name" value="NEPHROCYSTIN-3"/>
    <property type="match status" value="1"/>
</dbReference>
<feature type="domain" description="CHAT" evidence="5">
    <location>
        <begin position="631"/>
        <end position="699"/>
    </location>
</feature>
<dbReference type="EMBL" id="JAIHOM010000179">
    <property type="protein sequence ID" value="MCW6038797.1"/>
    <property type="molecule type" value="Genomic_DNA"/>
</dbReference>
<dbReference type="Pfam" id="PF12770">
    <property type="entry name" value="CHAT"/>
    <property type="match status" value="1"/>
</dbReference>
<protein>
    <submittedName>
        <fullName evidence="6">CHAT domain-containing protein</fullName>
    </submittedName>
</protein>
<dbReference type="InterPro" id="IPR024983">
    <property type="entry name" value="CHAT_dom"/>
</dbReference>
<organism evidence="6 7">
    <name type="scientific">Spirulina subsalsa FACHB-351</name>
    <dbReference type="NCBI Taxonomy" id="234711"/>
    <lineage>
        <taxon>Bacteria</taxon>
        <taxon>Bacillati</taxon>
        <taxon>Cyanobacteriota</taxon>
        <taxon>Cyanophyceae</taxon>
        <taxon>Spirulinales</taxon>
        <taxon>Spirulinaceae</taxon>
        <taxon>Spirulina</taxon>
    </lineage>
</organism>
<reference evidence="6 7" key="1">
    <citation type="submission" date="2021-08" db="EMBL/GenBank/DDBJ databases">
        <title>Draft genome sequence of Spirulina subsalsa with high tolerance to salinity and hype-accumulation of phycocyanin.</title>
        <authorList>
            <person name="Pei H."/>
            <person name="Jiang L."/>
        </authorList>
    </citation>
    <scope>NUCLEOTIDE SEQUENCE [LARGE SCALE GENOMIC DNA]</scope>
    <source>
        <strain evidence="6 7">FACHB-351</strain>
    </source>
</reference>
<dbReference type="Pfam" id="PF13424">
    <property type="entry name" value="TPR_12"/>
    <property type="match status" value="3"/>
</dbReference>
<keyword evidence="2 3" id="KW-0802">TPR repeat</keyword>
<keyword evidence="1" id="KW-0677">Repeat</keyword>
<dbReference type="InterPro" id="IPR019734">
    <property type="entry name" value="TPR_rpt"/>
</dbReference>
<proteinExistence type="predicted"/>
<keyword evidence="4" id="KW-0175">Coiled coil</keyword>
<dbReference type="Proteomes" id="UP001526426">
    <property type="component" value="Unassembled WGS sequence"/>
</dbReference>
<evidence type="ECO:0000256" key="3">
    <source>
        <dbReference type="PROSITE-ProRule" id="PRU00339"/>
    </source>
</evidence>
<evidence type="ECO:0000256" key="4">
    <source>
        <dbReference type="SAM" id="Coils"/>
    </source>
</evidence>
<evidence type="ECO:0000259" key="5">
    <source>
        <dbReference type="Pfam" id="PF12770"/>
    </source>
</evidence>
<dbReference type="InterPro" id="IPR011990">
    <property type="entry name" value="TPR-like_helical_dom_sf"/>
</dbReference>
<sequence>MRMALLVVLTAPVLVFPDLPQTPTLLNMVEHPDLEKAAQWIEGAWELSNEGNYRQAITQLEQVLALQQEILGQNHPVVVETLVLLADVYLAQGEDGEHNRIYGQALAMRVKLAGESEEAIAQLRYLASFYTDPLLDYAQSRTTLHQALQMAHQLHGGDHPLIGDLLHELGQLYRFQGRLAGAADFYQQAIAHRKKVLGENHLQVAQSLTDLALLAAQQDHHPQAITLAQQALNIQQEQLGSADQDVWRTKELLAQFYGQQGQYETAENLLQGVLKQKNRQYPLNTEESVTTAYTLQKLGDLLAQQGQYESAENYYTQALAILHRWEQSDLQSVAEISQALGHIAEAHGDYNQAESLYLDHLAYFQKWGHGGNFLVAQALSNLASLKLQQGEITPALDYLHQSLADQEIIIERVLPLLGEREKQNYINLVSGTTHQAISLHLQNAPNHLNAAQFALTTIFRRKGRVLDAIPDNLQTFKANLTPPHQQLLDELINQRAKLAELHSNPPANLAPEVYRDQVGELQNKIEVMESKLARISASLQGEITPVTLEQIQAKIPPDGVLVELIIYRPHSRPSPDRLVWGEPHYAAYILGASGEIQWVDLGETAPINQAVEAFQRALTLGNSGLTSSQFQEKGRQLDALLMQPICAKIAQISGDIAHLFLSPDGQLNLIPFADLVDENNQLLLKNYRLSYLTTGRDLLGQ</sequence>
<dbReference type="Gene3D" id="1.25.40.10">
    <property type="entry name" value="Tetratricopeptide repeat domain"/>
    <property type="match status" value="3"/>
</dbReference>
<evidence type="ECO:0000313" key="7">
    <source>
        <dbReference type="Proteomes" id="UP001526426"/>
    </source>
</evidence>
<evidence type="ECO:0000256" key="2">
    <source>
        <dbReference type="ARBA" id="ARBA00022803"/>
    </source>
</evidence>
<dbReference type="SMART" id="SM00028">
    <property type="entry name" value="TPR"/>
    <property type="match status" value="7"/>
</dbReference>
<evidence type="ECO:0000313" key="6">
    <source>
        <dbReference type="EMBL" id="MCW6038797.1"/>
    </source>
</evidence>
<dbReference type="PROSITE" id="PS50005">
    <property type="entry name" value="TPR"/>
    <property type="match status" value="1"/>
</dbReference>
<dbReference type="PANTHER" id="PTHR45641">
    <property type="entry name" value="TETRATRICOPEPTIDE REPEAT PROTEIN (AFU_ORTHOLOGUE AFUA_6G03870)"/>
    <property type="match status" value="1"/>
</dbReference>